<evidence type="ECO:0000256" key="2">
    <source>
        <dbReference type="SAM" id="MobiDB-lite"/>
    </source>
</evidence>
<dbReference type="SUPFAM" id="SSF56112">
    <property type="entry name" value="Protein kinase-like (PK-like)"/>
    <property type="match status" value="1"/>
</dbReference>
<dbReference type="PROSITE" id="PS50011">
    <property type="entry name" value="PROTEIN_KINASE_DOM"/>
    <property type="match status" value="1"/>
</dbReference>
<feature type="region of interest" description="Disordered" evidence="2">
    <location>
        <begin position="1"/>
        <end position="25"/>
    </location>
</feature>
<dbReference type="Pfam" id="PF00069">
    <property type="entry name" value="Pkinase"/>
    <property type="match status" value="1"/>
</dbReference>
<organism evidence="4 5">
    <name type="scientific">Polarella glacialis</name>
    <name type="common">Dinoflagellate</name>
    <dbReference type="NCBI Taxonomy" id="89957"/>
    <lineage>
        <taxon>Eukaryota</taxon>
        <taxon>Sar</taxon>
        <taxon>Alveolata</taxon>
        <taxon>Dinophyceae</taxon>
        <taxon>Suessiales</taxon>
        <taxon>Suessiaceae</taxon>
        <taxon>Polarella</taxon>
    </lineage>
</organism>
<dbReference type="OrthoDB" id="447915at2759"/>
<feature type="non-terminal residue" evidence="4">
    <location>
        <position position="200"/>
    </location>
</feature>
<accession>A0A813GIE7</accession>
<keyword evidence="1" id="KW-0547">Nucleotide-binding</keyword>
<dbReference type="InterPro" id="IPR000719">
    <property type="entry name" value="Prot_kinase_dom"/>
</dbReference>
<sequence>ALRSERPAAAPRARSADPRRRDGGCVEARGGGLEACEEVEGPVRLQDDRTEVLRPAVAAPKTSAACRDGAAEPVVAGLARAIRRSSTTAVIEGHLAALAATTTAGPSKVPVAPFKTLSSTLFSGKYNVGRFLGRGASASVWEAARSDSEKRVAVKVFDQGQRDKRQAHRELKVLSRVLHPRVLEAYEVVESSRCAQLICE</sequence>
<evidence type="ECO:0000259" key="3">
    <source>
        <dbReference type="PROSITE" id="PS50011"/>
    </source>
</evidence>
<dbReference type="AlphaFoldDB" id="A0A813GIE7"/>
<reference evidence="4" key="1">
    <citation type="submission" date="2021-02" db="EMBL/GenBank/DDBJ databases">
        <authorList>
            <person name="Dougan E. K."/>
            <person name="Rhodes N."/>
            <person name="Thang M."/>
            <person name="Chan C."/>
        </authorList>
    </citation>
    <scope>NUCLEOTIDE SEQUENCE</scope>
</reference>
<keyword evidence="1" id="KW-0067">ATP-binding</keyword>
<keyword evidence="5" id="KW-1185">Reference proteome</keyword>
<gene>
    <name evidence="4" type="ORF">PGLA1383_LOCUS43112</name>
</gene>
<proteinExistence type="predicted"/>
<dbReference type="GO" id="GO:0004672">
    <property type="term" value="F:protein kinase activity"/>
    <property type="evidence" value="ECO:0007669"/>
    <property type="project" value="InterPro"/>
</dbReference>
<dbReference type="InterPro" id="IPR011009">
    <property type="entry name" value="Kinase-like_dom_sf"/>
</dbReference>
<evidence type="ECO:0000256" key="1">
    <source>
        <dbReference type="PROSITE-ProRule" id="PRU10141"/>
    </source>
</evidence>
<feature type="non-terminal residue" evidence="4">
    <location>
        <position position="1"/>
    </location>
</feature>
<dbReference type="Gene3D" id="3.30.200.20">
    <property type="entry name" value="Phosphorylase Kinase, domain 1"/>
    <property type="match status" value="1"/>
</dbReference>
<dbReference type="InterPro" id="IPR017441">
    <property type="entry name" value="Protein_kinase_ATP_BS"/>
</dbReference>
<comment type="caution">
    <text evidence="4">The sequence shown here is derived from an EMBL/GenBank/DDBJ whole genome shotgun (WGS) entry which is preliminary data.</text>
</comment>
<dbReference type="Proteomes" id="UP000654075">
    <property type="component" value="Unassembled WGS sequence"/>
</dbReference>
<dbReference type="EMBL" id="CAJNNV010028920">
    <property type="protein sequence ID" value="CAE8626155.1"/>
    <property type="molecule type" value="Genomic_DNA"/>
</dbReference>
<evidence type="ECO:0000313" key="4">
    <source>
        <dbReference type="EMBL" id="CAE8626155.1"/>
    </source>
</evidence>
<dbReference type="PROSITE" id="PS00107">
    <property type="entry name" value="PROTEIN_KINASE_ATP"/>
    <property type="match status" value="1"/>
</dbReference>
<feature type="compositionally biased region" description="Basic and acidic residues" evidence="2">
    <location>
        <begin position="14"/>
        <end position="24"/>
    </location>
</feature>
<evidence type="ECO:0000313" key="5">
    <source>
        <dbReference type="Proteomes" id="UP000654075"/>
    </source>
</evidence>
<name>A0A813GIE7_POLGL</name>
<feature type="binding site" evidence="1">
    <location>
        <position position="155"/>
    </location>
    <ligand>
        <name>ATP</name>
        <dbReference type="ChEBI" id="CHEBI:30616"/>
    </ligand>
</feature>
<dbReference type="GO" id="GO:0005524">
    <property type="term" value="F:ATP binding"/>
    <property type="evidence" value="ECO:0007669"/>
    <property type="project" value="UniProtKB-UniRule"/>
</dbReference>
<feature type="domain" description="Protein kinase" evidence="3">
    <location>
        <begin position="126"/>
        <end position="200"/>
    </location>
</feature>
<protein>
    <recommendedName>
        <fullName evidence="3">Protein kinase domain-containing protein</fullName>
    </recommendedName>
</protein>